<evidence type="ECO:0000313" key="2">
    <source>
        <dbReference type="Proteomes" id="UP000054653"/>
    </source>
</evidence>
<protein>
    <submittedName>
        <fullName evidence="1">Uncharacterized protein</fullName>
    </submittedName>
</protein>
<accession>A0A0V1AJI4</accession>
<evidence type="ECO:0000313" key="1">
    <source>
        <dbReference type="EMBL" id="KRY24798.1"/>
    </source>
</evidence>
<organism evidence="1 2">
    <name type="scientific">Trichinella britovi</name>
    <name type="common">Parasitic roundworm</name>
    <dbReference type="NCBI Taxonomy" id="45882"/>
    <lineage>
        <taxon>Eukaryota</taxon>
        <taxon>Metazoa</taxon>
        <taxon>Ecdysozoa</taxon>
        <taxon>Nematoda</taxon>
        <taxon>Enoplea</taxon>
        <taxon>Dorylaimia</taxon>
        <taxon>Trichinellida</taxon>
        <taxon>Trichinellidae</taxon>
        <taxon>Trichinella</taxon>
    </lineage>
</organism>
<sequence>MALRNSPALEHHKQQLLGTAPLYAYRHRVAKLFLSSTPYGSP</sequence>
<reference evidence="1 2" key="1">
    <citation type="submission" date="2015-01" db="EMBL/GenBank/DDBJ databases">
        <title>Evolution of Trichinella species and genotypes.</title>
        <authorList>
            <person name="Korhonen P.K."/>
            <person name="Edoardo P."/>
            <person name="Giuseppe L.R."/>
            <person name="Gasser R.B."/>
        </authorList>
    </citation>
    <scope>NUCLEOTIDE SEQUENCE [LARGE SCALE GENOMIC DNA]</scope>
    <source>
        <strain evidence="1">ISS120</strain>
    </source>
</reference>
<name>A0A0V1AJI4_TRIBR</name>
<dbReference type="Proteomes" id="UP000054653">
    <property type="component" value="Unassembled WGS sequence"/>
</dbReference>
<dbReference type="EMBL" id="JYDI01002799">
    <property type="protein sequence ID" value="KRY24798.1"/>
    <property type="molecule type" value="Genomic_DNA"/>
</dbReference>
<gene>
    <name evidence="1" type="ORF">T03_6991</name>
</gene>
<comment type="caution">
    <text evidence="1">The sequence shown here is derived from an EMBL/GenBank/DDBJ whole genome shotgun (WGS) entry which is preliminary data.</text>
</comment>
<keyword evidence="2" id="KW-1185">Reference proteome</keyword>
<dbReference type="AlphaFoldDB" id="A0A0V1AJI4"/>
<proteinExistence type="predicted"/>